<dbReference type="OrthoDB" id="68333at2759"/>
<evidence type="ECO:0000313" key="1">
    <source>
        <dbReference type="EMBL" id="CCI44884.1"/>
    </source>
</evidence>
<name>A0A024GE01_9STRA</name>
<comment type="caution">
    <text evidence="1">The sequence shown here is derived from an EMBL/GenBank/DDBJ whole genome shotgun (WGS) entry which is preliminary data.</text>
</comment>
<dbReference type="EMBL" id="CAIX01000081">
    <property type="protein sequence ID" value="CCI44884.1"/>
    <property type="molecule type" value="Genomic_DNA"/>
</dbReference>
<keyword evidence="2" id="KW-1185">Reference proteome</keyword>
<reference evidence="1 2" key="1">
    <citation type="submission" date="2012-05" db="EMBL/GenBank/DDBJ databases">
        <title>Recombination and specialization in a pathogen metapopulation.</title>
        <authorList>
            <person name="Gardiner A."/>
            <person name="Kemen E."/>
            <person name="Schultz-Larsen T."/>
            <person name="MacLean D."/>
            <person name="Van Oosterhout C."/>
            <person name="Jones J.D.G."/>
        </authorList>
    </citation>
    <scope>NUCLEOTIDE SEQUENCE [LARGE SCALE GENOMIC DNA]</scope>
    <source>
        <strain evidence="1 2">Ac Nc2</strain>
    </source>
</reference>
<accession>A0A024GE01</accession>
<gene>
    <name evidence="1" type="ORF">BN9_057080</name>
</gene>
<protein>
    <submittedName>
        <fullName evidence="1">Uncharacterized protein</fullName>
    </submittedName>
</protein>
<organism evidence="1 2">
    <name type="scientific">Albugo candida</name>
    <dbReference type="NCBI Taxonomy" id="65357"/>
    <lineage>
        <taxon>Eukaryota</taxon>
        <taxon>Sar</taxon>
        <taxon>Stramenopiles</taxon>
        <taxon>Oomycota</taxon>
        <taxon>Peronosporomycetes</taxon>
        <taxon>Albuginales</taxon>
        <taxon>Albuginaceae</taxon>
        <taxon>Albugo</taxon>
    </lineage>
</organism>
<dbReference type="AlphaFoldDB" id="A0A024GE01"/>
<dbReference type="Proteomes" id="UP000053237">
    <property type="component" value="Unassembled WGS sequence"/>
</dbReference>
<proteinExistence type="predicted"/>
<dbReference type="InParanoid" id="A0A024GE01"/>
<evidence type="ECO:0000313" key="2">
    <source>
        <dbReference type="Proteomes" id="UP000053237"/>
    </source>
</evidence>
<sequence length="312" mass="36361">MRRYDSRRLELGSLTPLMTSFECQAVLTECPGDRYAPPLQIIQSIRQQHSLVKSNSLPVLDSKLMRHQQQLEKDLLHLPMQRSVSKLEDLQRSEWRWTQRKAAQEFSKNISKISRNCQRASYRNLQKQQILGRKSIVDTQKLQSSRYISHCRAIAQDRERSKALSTRNQDRLLVESLARMEERIQARQISHNGFQLSKSSSTLFDVDGQTKSLKKRLHSLQLTEYAAEKQKAIRQAQKALAVSHLVEMDIHEDELPTARRKERLSAEMWQAFLDNVEDDFEMLVPFSNSAPAAIRFFGDEQQRAIRLCDNRK</sequence>